<dbReference type="KEGG" id="ter:Tery_2551"/>
<sequence>MKIKHSWLWQCSKNCATLFLLSSSWIVLNPAKASAANECHQISTSETSPITYVITSTPVDGVSNEERVIRLSRDYSVTFKCTDGSGVNLTNADIDVDLDTITLPSPAPANLDLGDPGITHQVSVGKNTSYTDLKENFTATNDSVDIVSSSSSQPGDNLSLDSNGEIKINLRSTFFLQGGAEEFAAGGYETQFRITATPTSSGTPGSNTTVISKNVEKECSLQNSSEYTETGNPKAYVTTTSSAGLPEPRARILEASDSVGFDCNTADVDYSVEMTNLTAPIFSNSSNIDLLQGGGSNGVDHKVKTRKTHPSSNTTTELQALTQELTTGIIDQRTRESTDDNGDIEIEVTSRFDTTGAAEELGAGDYSATFTVTVTAN</sequence>
<reference evidence="2" key="1">
    <citation type="submission" date="2006-06" db="EMBL/GenBank/DDBJ databases">
        <title>Complete sequence of Trichodesmium erythraeum IMS101.</title>
        <authorList>
            <consortium name="US DOE Joint Genome Institute"/>
            <person name="Copeland A."/>
            <person name="Lucas S."/>
            <person name="Lapidus A."/>
            <person name="Barry K."/>
            <person name="Detter J.C."/>
            <person name="Glavina del Rio T."/>
            <person name="Hammon N."/>
            <person name="Israni S."/>
            <person name="Dalin E."/>
            <person name="Tice H."/>
            <person name="Pitluck S."/>
            <person name="Kiss H."/>
            <person name="Munk A.C."/>
            <person name="Brettin T."/>
            <person name="Bruce D."/>
            <person name="Han C."/>
            <person name="Tapia R."/>
            <person name="Gilna P."/>
            <person name="Schmutz J."/>
            <person name="Larimer F."/>
            <person name="Land M."/>
            <person name="Hauser L."/>
            <person name="Kyrpides N."/>
            <person name="Kim E."/>
            <person name="Richardson P."/>
        </authorList>
    </citation>
    <scope>NUCLEOTIDE SEQUENCE [LARGE SCALE GENOMIC DNA]</scope>
    <source>
        <strain evidence="2">IMS101</strain>
    </source>
</reference>
<organism evidence="2">
    <name type="scientific">Trichodesmium erythraeum (strain IMS101)</name>
    <dbReference type="NCBI Taxonomy" id="203124"/>
    <lineage>
        <taxon>Bacteria</taxon>
        <taxon>Bacillati</taxon>
        <taxon>Cyanobacteriota</taxon>
        <taxon>Cyanophyceae</taxon>
        <taxon>Oscillatoriophycideae</taxon>
        <taxon>Oscillatoriales</taxon>
        <taxon>Microcoleaceae</taxon>
        <taxon>Trichodesmium</taxon>
    </lineage>
</organism>
<dbReference type="AlphaFoldDB" id="Q111S2"/>
<dbReference type="eggNOG" id="ENOG5033YTE">
    <property type="taxonomic scope" value="Bacteria"/>
</dbReference>
<evidence type="ECO:0000313" key="2">
    <source>
        <dbReference type="EMBL" id="ABG51752.1"/>
    </source>
</evidence>
<protein>
    <submittedName>
        <fullName evidence="2">Uncharacterized protein</fullName>
    </submittedName>
</protein>
<feature type="signal peptide" evidence="1">
    <location>
        <begin position="1"/>
        <end position="35"/>
    </location>
</feature>
<accession>Q111S2</accession>
<dbReference type="RefSeq" id="WP_011612114.1">
    <property type="nucleotide sequence ID" value="NC_008312.1"/>
</dbReference>
<dbReference type="EMBL" id="CP000393">
    <property type="protein sequence ID" value="ABG51752.1"/>
    <property type="molecule type" value="Genomic_DNA"/>
</dbReference>
<evidence type="ECO:0000256" key="1">
    <source>
        <dbReference type="SAM" id="SignalP"/>
    </source>
</evidence>
<dbReference type="HOGENOM" id="CLU_733509_0_0_3"/>
<proteinExistence type="predicted"/>
<gene>
    <name evidence="2" type="ordered locus">Tery_2551</name>
</gene>
<keyword evidence="1" id="KW-0732">Signal</keyword>
<feature type="chain" id="PRO_5004179970" evidence="1">
    <location>
        <begin position="36"/>
        <end position="377"/>
    </location>
</feature>
<dbReference type="STRING" id="203124.Tery_2551"/>
<name>Q111S2_TRIEI</name>